<dbReference type="GeneID" id="20091409"/>
<evidence type="ECO:0000313" key="1">
    <source>
        <dbReference type="EMBL" id="ETV90945.1"/>
    </source>
</evidence>
<reference evidence="1" key="1">
    <citation type="submission" date="2013-12" db="EMBL/GenBank/DDBJ databases">
        <title>The Genome Sequence of Aphanomyces invadans NJM9701.</title>
        <authorList>
            <consortium name="The Broad Institute Genomics Platform"/>
            <person name="Russ C."/>
            <person name="Tyler B."/>
            <person name="van West P."/>
            <person name="Dieguez-Uribeondo J."/>
            <person name="Young S.K."/>
            <person name="Zeng Q."/>
            <person name="Gargeya S."/>
            <person name="Fitzgerald M."/>
            <person name="Abouelleil A."/>
            <person name="Alvarado L."/>
            <person name="Chapman S.B."/>
            <person name="Gainer-Dewar J."/>
            <person name="Goldberg J."/>
            <person name="Griggs A."/>
            <person name="Gujja S."/>
            <person name="Hansen M."/>
            <person name="Howarth C."/>
            <person name="Imamovic A."/>
            <person name="Ireland A."/>
            <person name="Larimer J."/>
            <person name="McCowan C."/>
            <person name="Murphy C."/>
            <person name="Pearson M."/>
            <person name="Poon T.W."/>
            <person name="Priest M."/>
            <person name="Roberts A."/>
            <person name="Saif S."/>
            <person name="Shea T."/>
            <person name="Sykes S."/>
            <person name="Wortman J."/>
            <person name="Nusbaum C."/>
            <person name="Birren B."/>
        </authorList>
    </citation>
    <scope>NUCLEOTIDE SEQUENCE [LARGE SCALE GENOMIC DNA]</scope>
    <source>
        <strain evidence="1">NJM9701</strain>
    </source>
</reference>
<name>A0A024T9Z1_9STRA</name>
<gene>
    <name evidence="1" type="ORF">H310_14359</name>
</gene>
<proteinExistence type="predicted"/>
<organism evidence="1">
    <name type="scientific">Aphanomyces invadans</name>
    <dbReference type="NCBI Taxonomy" id="157072"/>
    <lineage>
        <taxon>Eukaryota</taxon>
        <taxon>Sar</taxon>
        <taxon>Stramenopiles</taxon>
        <taxon>Oomycota</taxon>
        <taxon>Saprolegniomycetes</taxon>
        <taxon>Saprolegniales</taxon>
        <taxon>Verrucalvaceae</taxon>
        <taxon>Aphanomyces</taxon>
    </lineage>
</organism>
<dbReference type="OrthoDB" id="68728at2759"/>
<dbReference type="RefSeq" id="XP_008880427.1">
    <property type="nucleotide sequence ID" value="XM_008882205.1"/>
</dbReference>
<dbReference type="VEuPathDB" id="FungiDB:H310_14359"/>
<dbReference type="AlphaFoldDB" id="A0A024T9Z1"/>
<sequence length="122" mass="13939">MTNSAHPGCQYVYKMCHHARAVKKDGSLHRLCAFHREKANSLQKVYATKRRQEARVARRLQFEAKKAKDVPVAPPVLPVPAKRDDWWTTLLDGECLEWTLDEDSTNLVVLSDDDVAFLSEAF</sequence>
<accession>A0A024T9Z1</accession>
<protein>
    <submittedName>
        <fullName evidence="1">Uncharacterized protein</fullName>
    </submittedName>
</protein>
<dbReference type="EMBL" id="KI914018">
    <property type="protein sequence ID" value="ETV90945.1"/>
    <property type="molecule type" value="Genomic_DNA"/>
</dbReference>